<reference evidence="3" key="1">
    <citation type="submission" date="2023-04" db="EMBL/GenBank/DDBJ databases">
        <authorList>
            <person name="Vijverberg K."/>
            <person name="Xiong W."/>
            <person name="Schranz E."/>
        </authorList>
    </citation>
    <scope>NUCLEOTIDE SEQUENCE</scope>
</reference>
<sequence length="155" mass="17512">MDQLTSHIEVLKAKVEEKTKHIKDLQTNLGSVTNIYFNLKNVLYDAFGDKVKALFQQPHGIKDPPTAPTQSVSDDLPVDLPAPRTTTIVDRFEKDPECSRARIIIKQGKKTVTTNKSEGLLFMKNSNENRRAKDPVLTVTDLKKRKFGDEFGDRS</sequence>
<evidence type="ECO:0000256" key="2">
    <source>
        <dbReference type="SAM" id="MobiDB-lite"/>
    </source>
</evidence>
<proteinExistence type="predicted"/>
<evidence type="ECO:0000256" key="1">
    <source>
        <dbReference type="SAM" id="Coils"/>
    </source>
</evidence>
<organism evidence="3 4">
    <name type="scientific">Lactuca saligna</name>
    <name type="common">Willowleaf lettuce</name>
    <dbReference type="NCBI Taxonomy" id="75948"/>
    <lineage>
        <taxon>Eukaryota</taxon>
        <taxon>Viridiplantae</taxon>
        <taxon>Streptophyta</taxon>
        <taxon>Embryophyta</taxon>
        <taxon>Tracheophyta</taxon>
        <taxon>Spermatophyta</taxon>
        <taxon>Magnoliopsida</taxon>
        <taxon>eudicotyledons</taxon>
        <taxon>Gunneridae</taxon>
        <taxon>Pentapetalae</taxon>
        <taxon>asterids</taxon>
        <taxon>campanulids</taxon>
        <taxon>Asterales</taxon>
        <taxon>Asteraceae</taxon>
        <taxon>Cichorioideae</taxon>
        <taxon>Cichorieae</taxon>
        <taxon>Lactucinae</taxon>
        <taxon>Lactuca</taxon>
    </lineage>
</organism>
<dbReference type="Proteomes" id="UP001177003">
    <property type="component" value="Chromosome 8"/>
</dbReference>
<feature type="region of interest" description="Disordered" evidence="2">
    <location>
        <begin position="58"/>
        <end position="92"/>
    </location>
</feature>
<name>A0AA35ZWC9_LACSI</name>
<gene>
    <name evidence="3" type="ORF">LSALG_LOCUS38775</name>
</gene>
<evidence type="ECO:0000313" key="4">
    <source>
        <dbReference type="Proteomes" id="UP001177003"/>
    </source>
</evidence>
<dbReference type="AlphaFoldDB" id="A0AA35ZWC9"/>
<dbReference type="EMBL" id="OX465084">
    <property type="protein sequence ID" value="CAI9300113.1"/>
    <property type="molecule type" value="Genomic_DNA"/>
</dbReference>
<evidence type="ECO:0000313" key="3">
    <source>
        <dbReference type="EMBL" id="CAI9300113.1"/>
    </source>
</evidence>
<keyword evidence="4" id="KW-1185">Reference proteome</keyword>
<protein>
    <submittedName>
        <fullName evidence="3">Uncharacterized protein</fullName>
    </submittedName>
</protein>
<keyword evidence="1" id="KW-0175">Coiled coil</keyword>
<feature type="coiled-coil region" evidence="1">
    <location>
        <begin position="1"/>
        <end position="28"/>
    </location>
</feature>
<accession>A0AA35ZWC9</accession>